<organism evidence="3 4">
    <name type="scientific">[Clostridium] hylemonae DSM 15053</name>
    <dbReference type="NCBI Taxonomy" id="553973"/>
    <lineage>
        <taxon>Bacteria</taxon>
        <taxon>Bacillati</taxon>
        <taxon>Bacillota</taxon>
        <taxon>Clostridia</taxon>
        <taxon>Lachnospirales</taxon>
        <taxon>Lachnospiraceae</taxon>
    </lineage>
</organism>
<evidence type="ECO:0000313" key="3">
    <source>
        <dbReference type="EMBL" id="EEG73360.1"/>
    </source>
</evidence>
<protein>
    <submittedName>
        <fullName evidence="3">DNA-binding helix-turn-helix protein</fullName>
    </submittedName>
</protein>
<dbReference type="SMART" id="SM00530">
    <property type="entry name" value="HTH_XRE"/>
    <property type="match status" value="1"/>
</dbReference>
<dbReference type="GO" id="GO:0003677">
    <property type="term" value="F:DNA binding"/>
    <property type="evidence" value="ECO:0007669"/>
    <property type="project" value="UniProtKB-KW"/>
</dbReference>
<comment type="caution">
    <text evidence="3">The sequence shown here is derived from an EMBL/GenBank/DDBJ whole genome shotgun (WGS) entry which is preliminary data.</text>
</comment>
<proteinExistence type="predicted"/>
<dbReference type="Gene3D" id="1.10.260.40">
    <property type="entry name" value="lambda repressor-like DNA-binding domains"/>
    <property type="match status" value="1"/>
</dbReference>
<dbReference type="PROSITE" id="PS50943">
    <property type="entry name" value="HTH_CROC1"/>
    <property type="match status" value="1"/>
</dbReference>
<feature type="domain" description="HTH cro/C1-type" evidence="2">
    <location>
        <begin position="10"/>
        <end position="64"/>
    </location>
</feature>
<dbReference type="InterPro" id="IPR001387">
    <property type="entry name" value="Cro/C1-type_HTH"/>
</dbReference>
<dbReference type="RefSeq" id="WP_006444005.1">
    <property type="nucleotide sequence ID" value="NZ_CP036524.1"/>
</dbReference>
<dbReference type="HOGENOM" id="CLU_056925_1_0_9"/>
<sequence>MAAVNIGKNIMKYRRETGITQEQLAEHMGVSKSSVSKWETGNAYPDICLLPELATLFNISVDTLMGYEPQLTKKRIAKLYRELAEAFPSEPEGTYEKCENMIKKYYSCFPFLYKMALLYLNHAVLMKEPDTVMERAWMLCRRIEQDSADASLIKDTVSLEVTILIMRNKPLEALEILGEDVRPLGQDAEMTGAAYEQLGDRKKAREIFQVCAYQHLLFFMQDSVNLMMLSTEDREFCDETIKRLTEIIKLYGLEKLHFYTALQFYMAAAELYAGRNEEGKAVEMIERYTDVVLKTPMPWSLASRDSYFTDVDDWLKRFDADKGTPRGSRLIKESLSASLTQNPVFQHMREEFRFRTCVEKLKKLQEE</sequence>
<dbReference type="Pfam" id="PF01381">
    <property type="entry name" value="HTH_3"/>
    <property type="match status" value="1"/>
</dbReference>
<keyword evidence="1 3" id="KW-0238">DNA-binding</keyword>
<keyword evidence="4" id="KW-1185">Reference proteome</keyword>
<reference evidence="3" key="2">
    <citation type="submission" date="2013-06" db="EMBL/GenBank/DDBJ databases">
        <title>Draft genome sequence of Clostridium hylemonae (DSM 15053).</title>
        <authorList>
            <person name="Sudarsanam P."/>
            <person name="Ley R."/>
            <person name="Guruge J."/>
            <person name="Turnbaugh P.J."/>
            <person name="Mahowald M."/>
            <person name="Liep D."/>
            <person name="Gordon J."/>
        </authorList>
    </citation>
    <scope>NUCLEOTIDE SEQUENCE</scope>
    <source>
        <strain evidence="3">DSM 15053</strain>
    </source>
</reference>
<gene>
    <name evidence="3" type="ORF">CLOHYLEM_06646</name>
</gene>
<evidence type="ECO:0000256" key="1">
    <source>
        <dbReference type="ARBA" id="ARBA00023125"/>
    </source>
</evidence>
<dbReference type="STRING" id="553973.CLOHYLEM_06646"/>
<evidence type="ECO:0000313" key="4">
    <source>
        <dbReference type="Proteomes" id="UP000004893"/>
    </source>
</evidence>
<accession>C0C3I4</accession>
<dbReference type="OrthoDB" id="9812495at2"/>
<dbReference type="EMBL" id="ABYI02000028">
    <property type="protein sequence ID" value="EEG73360.1"/>
    <property type="molecule type" value="Genomic_DNA"/>
</dbReference>
<evidence type="ECO:0000259" key="2">
    <source>
        <dbReference type="PROSITE" id="PS50943"/>
    </source>
</evidence>
<dbReference type="Proteomes" id="UP000004893">
    <property type="component" value="Unassembled WGS sequence"/>
</dbReference>
<dbReference type="CDD" id="cd00093">
    <property type="entry name" value="HTH_XRE"/>
    <property type="match status" value="1"/>
</dbReference>
<dbReference type="SUPFAM" id="SSF47413">
    <property type="entry name" value="lambda repressor-like DNA-binding domains"/>
    <property type="match status" value="1"/>
</dbReference>
<dbReference type="PANTHER" id="PTHR46558:SF11">
    <property type="entry name" value="HTH-TYPE TRANSCRIPTIONAL REGULATOR XRE"/>
    <property type="match status" value="1"/>
</dbReference>
<dbReference type="eggNOG" id="COG1476">
    <property type="taxonomic scope" value="Bacteria"/>
</dbReference>
<dbReference type="InterPro" id="IPR010982">
    <property type="entry name" value="Lambda_DNA-bd_dom_sf"/>
</dbReference>
<name>C0C3I4_9FIRM</name>
<reference evidence="3" key="1">
    <citation type="submission" date="2009-02" db="EMBL/GenBank/DDBJ databases">
        <authorList>
            <person name="Fulton L."/>
            <person name="Clifton S."/>
            <person name="Fulton B."/>
            <person name="Xu J."/>
            <person name="Minx P."/>
            <person name="Pepin K.H."/>
            <person name="Johnson M."/>
            <person name="Bhonagiri V."/>
            <person name="Nash W.E."/>
            <person name="Mardis E.R."/>
            <person name="Wilson R.K."/>
        </authorList>
    </citation>
    <scope>NUCLEOTIDE SEQUENCE [LARGE SCALE GENOMIC DNA]</scope>
    <source>
        <strain evidence="3">DSM 15053</strain>
    </source>
</reference>
<dbReference type="PANTHER" id="PTHR46558">
    <property type="entry name" value="TRACRIPTIONAL REGULATORY PROTEIN-RELATED-RELATED"/>
    <property type="match status" value="1"/>
</dbReference>
<dbReference type="AlphaFoldDB" id="C0C3I4"/>